<dbReference type="PANTHER" id="PTHR33112:SF9">
    <property type="entry name" value="HETEROKARYON INCOMPATIBILITY DOMAIN-CONTAINING PROTEIN"/>
    <property type="match status" value="1"/>
</dbReference>
<keyword evidence="2" id="KW-1185">Reference proteome</keyword>
<gene>
    <name evidence="1" type="ORF">PT974_05391</name>
</gene>
<reference evidence="1 2" key="1">
    <citation type="submission" date="2024-01" db="EMBL/GenBank/DDBJ databases">
        <title>Complete genome of Cladobotryum mycophilum ATHUM6906.</title>
        <authorList>
            <person name="Christinaki A.C."/>
            <person name="Myridakis A.I."/>
            <person name="Kouvelis V.N."/>
        </authorList>
    </citation>
    <scope>NUCLEOTIDE SEQUENCE [LARGE SCALE GENOMIC DNA]</scope>
    <source>
        <strain evidence="1 2">ATHUM6906</strain>
    </source>
</reference>
<dbReference type="Proteomes" id="UP001338125">
    <property type="component" value="Unassembled WGS sequence"/>
</dbReference>
<dbReference type="PANTHER" id="PTHR33112">
    <property type="entry name" value="DOMAIN PROTEIN, PUTATIVE-RELATED"/>
    <property type="match status" value="1"/>
</dbReference>
<dbReference type="PROSITE" id="PS51257">
    <property type="entry name" value="PROKAR_LIPOPROTEIN"/>
    <property type="match status" value="1"/>
</dbReference>
<sequence>MGDIYRNSYITIAAAASPGSFGGCFSKTTPDRCLVIKELGLPDVYVGVRDCNGAGRDTSNTNEAFFKHFPLFSRAWVYQERMLSRRILYCNKSEFQVGCQERLQCECGAGHTAPHFYPAPRGMNVAKLKQPAESRPNEHGGGLVGGILANLVYRNWMEVVETYAKLNLTKGSDKLPALSATARILAKHMGGDYLAGIWRSTLMEGLLWYVRAPLSKPRPRGDEWRAPSWSWASVDAPFGLSFIAPATRFSTSFDNKIEAAECVIAGQDDFGQVTTGFIRLKASLGRTFWRIRCRGCTTPAGRKGKGGLPRADYTLYTNDAHKFREEGWSACEFSEPRLDVMGPNVSFCADALVDGPDMTKYGFFSCIGKGNCKLAPCYLLYVHRHEGRGGTLRANKGGEKKLDSDVFLTLTEVKGQPDTFERIGLALIVHDTEVKREEWFKGVWAGIASPEKTITLI</sequence>
<accession>A0ABR0SJQ9</accession>
<evidence type="ECO:0000313" key="2">
    <source>
        <dbReference type="Proteomes" id="UP001338125"/>
    </source>
</evidence>
<organism evidence="1 2">
    <name type="scientific">Cladobotryum mycophilum</name>
    <dbReference type="NCBI Taxonomy" id="491253"/>
    <lineage>
        <taxon>Eukaryota</taxon>
        <taxon>Fungi</taxon>
        <taxon>Dikarya</taxon>
        <taxon>Ascomycota</taxon>
        <taxon>Pezizomycotina</taxon>
        <taxon>Sordariomycetes</taxon>
        <taxon>Hypocreomycetidae</taxon>
        <taxon>Hypocreales</taxon>
        <taxon>Hypocreaceae</taxon>
        <taxon>Cladobotryum</taxon>
    </lineage>
</organism>
<proteinExistence type="predicted"/>
<name>A0ABR0SJQ9_9HYPO</name>
<evidence type="ECO:0008006" key="3">
    <source>
        <dbReference type="Google" id="ProtNLM"/>
    </source>
</evidence>
<comment type="caution">
    <text evidence="1">The sequence shown here is derived from an EMBL/GenBank/DDBJ whole genome shotgun (WGS) entry which is preliminary data.</text>
</comment>
<protein>
    <recommendedName>
        <fullName evidence="3">Heterokaryon incompatibility domain-containing protein</fullName>
    </recommendedName>
</protein>
<dbReference type="EMBL" id="JAVFKD010000012">
    <property type="protein sequence ID" value="KAK5991995.1"/>
    <property type="molecule type" value="Genomic_DNA"/>
</dbReference>
<evidence type="ECO:0000313" key="1">
    <source>
        <dbReference type="EMBL" id="KAK5991995.1"/>
    </source>
</evidence>